<proteinExistence type="predicted"/>
<dbReference type="Proteomes" id="UP001732700">
    <property type="component" value="Chromosome 7D"/>
</dbReference>
<accession>A0ACD6ADN1</accession>
<name>A0ACD6ADN1_AVESA</name>
<keyword evidence="2" id="KW-1185">Reference proteome</keyword>
<organism evidence="1 2">
    <name type="scientific">Avena sativa</name>
    <name type="common">Oat</name>
    <dbReference type="NCBI Taxonomy" id="4498"/>
    <lineage>
        <taxon>Eukaryota</taxon>
        <taxon>Viridiplantae</taxon>
        <taxon>Streptophyta</taxon>
        <taxon>Embryophyta</taxon>
        <taxon>Tracheophyta</taxon>
        <taxon>Spermatophyta</taxon>
        <taxon>Magnoliopsida</taxon>
        <taxon>Liliopsida</taxon>
        <taxon>Poales</taxon>
        <taxon>Poaceae</taxon>
        <taxon>BOP clade</taxon>
        <taxon>Pooideae</taxon>
        <taxon>Poodae</taxon>
        <taxon>Poeae</taxon>
        <taxon>Poeae Chloroplast Group 1 (Aveneae type)</taxon>
        <taxon>Aveninae</taxon>
        <taxon>Avena</taxon>
    </lineage>
</organism>
<reference evidence="1" key="1">
    <citation type="submission" date="2021-05" db="EMBL/GenBank/DDBJ databases">
        <authorList>
            <person name="Scholz U."/>
            <person name="Mascher M."/>
            <person name="Fiebig A."/>
        </authorList>
    </citation>
    <scope>NUCLEOTIDE SEQUENCE [LARGE SCALE GENOMIC DNA]</scope>
</reference>
<protein>
    <submittedName>
        <fullName evidence="1">Uncharacterized protein</fullName>
    </submittedName>
</protein>
<evidence type="ECO:0000313" key="2">
    <source>
        <dbReference type="Proteomes" id="UP001732700"/>
    </source>
</evidence>
<reference evidence="1" key="2">
    <citation type="submission" date="2025-09" db="UniProtKB">
        <authorList>
            <consortium name="EnsemblPlants"/>
        </authorList>
    </citation>
    <scope>IDENTIFICATION</scope>
</reference>
<dbReference type="EnsemblPlants" id="AVESA.00010b.r2.7DG1358910.1">
    <property type="protein sequence ID" value="AVESA.00010b.r2.7DG1358910.1.CDS"/>
    <property type="gene ID" value="AVESA.00010b.r2.7DG1358910"/>
</dbReference>
<sequence>MAGYGEMNQNAMGGYEEEEEEEPEEVEEEVEEEVYEEEEDEEERAAAEGSRGGGGGEAVGHGEAGGEEGRDVTAEPADGSGKIFVGGVAWETTEEKFKKHFQKYGAITDSVIMKDKHTRMPRGFGFVTFSDPSVIDRVLEDEHNIDGRTVEVKRTVPREEMSTKDGPKTRKIFVGGIPASLTEGKLKEHFSSYGKVAEHQIMVDHSTGRSRGFGFVTFESEDAVERVMSEGRMHDLGGKQVEIKRAEPKKPGGVAPSSNVRYNLRSSSRGGASGSGGGRSTGSSSSSAGGYVYGADYRSAAAAYYGSAGYGGYGRGYGAYGGNPAYGSGYGSGYGGSIYGAGPYGAYGAYAGAYGGGAYGAPGGYGAGGYGAYGGAGSMGGGSMGAGSASGRGSGRYHPYGK</sequence>
<evidence type="ECO:0000313" key="1">
    <source>
        <dbReference type="EnsemblPlants" id="AVESA.00010b.r2.7DG1358910.1.CDS"/>
    </source>
</evidence>